<dbReference type="Proteomes" id="UP000612956">
    <property type="component" value="Unassembled WGS sequence"/>
</dbReference>
<feature type="region of interest" description="Disordered" evidence="1">
    <location>
        <begin position="1"/>
        <end position="24"/>
    </location>
</feature>
<evidence type="ECO:0000256" key="1">
    <source>
        <dbReference type="SAM" id="MobiDB-lite"/>
    </source>
</evidence>
<accession>A0A917QF55</accession>
<keyword evidence="3" id="KW-1185">Reference proteome</keyword>
<proteinExistence type="predicted"/>
<dbReference type="AlphaFoldDB" id="A0A917QF55"/>
<dbReference type="RefSeq" id="WP_188828614.1">
    <property type="nucleotide sequence ID" value="NZ_BMMW01000002.1"/>
</dbReference>
<reference evidence="2" key="1">
    <citation type="journal article" date="2014" name="Int. J. Syst. Evol. Microbiol.">
        <title>Complete genome sequence of Corynebacterium casei LMG S-19264T (=DSM 44701T), isolated from a smear-ripened cheese.</title>
        <authorList>
            <consortium name="US DOE Joint Genome Institute (JGI-PGF)"/>
            <person name="Walter F."/>
            <person name="Albersmeier A."/>
            <person name="Kalinowski J."/>
            <person name="Ruckert C."/>
        </authorList>
    </citation>
    <scope>NUCLEOTIDE SEQUENCE</scope>
    <source>
        <strain evidence="2">CGMCC 4.7278</strain>
    </source>
</reference>
<comment type="caution">
    <text evidence="2">The sequence shown here is derived from an EMBL/GenBank/DDBJ whole genome shotgun (WGS) entry which is preliminary data.</text>
</comment>
<dbReference type="EMBL" id="BMMW01000002">
    <property type="protein sequence ID" value="GGK48456.1"/>
    <property type="molecule type" value="Genomic_DNA"/>
</dbReference>
<feature type="compositionally biased region" description="Basic and acidic residues" evidence="1">
    <location>
        <begin position="62"/>
        <end position="71"/>
    </location>
</feature>
<protein>
    <submittedName>
        <fullName evidence="2">Uncharacterized protein</fullName>
    </submittedName>
</protein>
<gene>
    <name evidence="2" type="ORF">GCM10011591_19800</name>
</gene>
<evidence type="ECO:0000313" key="2">
    <source>
        <dbReference type="EMBL" id="GGK48456.1"/>
    </source>
</evidence>
<evidence type="ECO:0000313" key="3">
    <source>
        <dbReference type="Proteomes" id="UP000612956"/>
    </source>
</evidence>
<name>A0A917QF55_9NOCA</name>
<feature type="region of interest" description="Disordered" evidence="1">
    <location>
        <begin position="62"/>
        <end position="96"/>
    </location>
</feature>
<sequence length="96" mass="10048">MTSPTKRPAAPTANELPERPDAPDLAGLAIDEQLARDIAVRYVAALDAPGLATFLAEVHGNLDEPAAKRAGDPTTTTAEPRRAGDRSSGYPANWAV</sequence>
<reference evidence="2" key="2">
    <citation type="submission" date="2020-09" db="EMBL/GenBank/DDBJ databases">
        <authorList>
            <person name="Sun Q."/>
            <person name="Zhou Y."/>
        </authorList>
    </citation>
    <scope>NUCLEOTIDE SEQUENCE</scope>
    <source>
        <strain evidence="2">CGMCC 4.7278</strain>
    </source>
</reference>
<organism evidence="2 3">
    <name type="scientific">Nocardia camponoti</name>
    <dbReference type="NCBI Taxonomy" id="1616106"/>
    <lineage>
        <taxon>Bacteria</taxon>
        <taxon>Bacillati</taxon>
        <taxon>Actinomycetota</taxon>
        <taxon>Actinomycetes</taxon>
        <taxon>Mycobacteriales</taxon>
        <taxon>Nocardiaceae</taxon>
        <taxon>Nocardia</taxon>
    </lineage>
</organism>